<comment type="similarity">
    <text evidence="1">Belongs to the short-chain fatty acyl-CoA assimilation regulator (ScfR) family.</text>
</comment>
<sequence>MTPEATSSLETDAFDRLLLGKRIRHFRTQAGLTLDALGERVGVVGSQLSLIENGHREPRLSLLQSIAREVGVDPAELLSNEPPDHRSALELELERAQRTPIYQRLNLPHVRAPRGLSDDVLESLVGLHRELMKRSRAAAATPEEARRANTAIRLHMREQNNYLPDIERIAEDLMLSVGHTTTSAVTHREVAVLAERLGFTLIFVNDLPANTRSITDLENGRIYLPPASIPGGHGLRSLALQAMAHRVLGHQPPGSYAEFLEQRLQINYFAAACLLPESRAVAFLQQAKKERNLAIEDLRDAFGVTHEAAAHRFTNLATRHLDLRVHYYRSDDNGALVRGYENNGLPYPTDVSGSLEGQLICRRWAGRTAFDRRNRTSEFYQYTDTPAGTYWSSVQIGDTGRGTFSLACGVAFDDTRWFRGRDTSFREISTCPDPSCCRTPSDGMLERWEGKAWPSARMHAHVLSPLPAGSFPGVDDIEMYEFLSTHANADPSSR</sequence>
<evidence type="ECO:0000256" key="2">
    <source>
        <dbReference type="ARBA" id="ARBA00023125"/>
    </source>
</evidence>
<dbReference type="InterPro" id="IPR010982">
    <property type="entry name" value="Lambda_DNA-bd_dom_sf"/>
</dbReference>
<evidence type="ECO:0000256" key="1">
    <source>
        <dbReference type="ARBA" id="ARBA00007227"/>
    </source>
</evidence>
<dbReference type="Gene3D" id="1.10.260.40">
    <property type="entry name" value="lambda repressor-like DNA-binding domains"/>
    <property type="match status" value="1"/>
</dbReference>
<reference evidence="4" key="1">
    <citation type="submission" date="2021-03" db="EMBL/GenBank/DDBJ databases">
        <title>Leucobacter chromiisoli sp. nov., isolated from chromium-containing soil of chemical plant.</title>
        <authorList>
            <person name="Xu Z."/>
        </authorList>
    </citation>
    <scope>NUCLEOTIDE SEQUENCE</scope>
    <source>
        <strain evidence="4">S27</strain>
    </source>
</reference>
<dbReference type="EMBL" id="JAGDYM010000010">
    <property type="protein sequence ID" value="MBO1902221.1"/>
    <property type="molecule type" value="Genomic_DNA"/>
</dbReference>
<dbReference type="GO" id="GO:0003700">
    <property type="term" value="F:DNA-binding transcription factor activity"/>
    <property type="evidence" value="ECO:0007669"/>
    <property type="project" value="TreeGrafter"/>
</dbReference>
<dbReference type="SMART" id="SM00530">
    <property type="entry name" value="HTH_XRE"/>
    <property type="match status" value="1"/>
</dbReference>
<dbReference type="Pfam" id="PF06114">
    <property type="entry name" value="Peptidase_M78"/>
    <property type="match status" value="1"/>
</dbReference>
<dbReference type="InterPro" id="IPR050807">
    <property type="entry name" value="TransReg_Diox_bact_type"/>
</dbReference>
<evidence type="ECO:0000313" key="4">
    <source>
        <dbReference type="EMBL" id="MBO1902221.1"/>
    </source>
</evidence>
<dbReference type="GO" id="GO:0003677">
    <property type="term" value="F:DNA binding"/>
    <property type="evidence" value="ECO:0007669"/>
    <property type="project" value="UniProtKB-KW"/>
</dbReference>
<dbReference type="InterPro" id="IPR010359">
    <property type="entry name" value="IrrE_HExxH"/>
</dbReference>
<dbReference type="InterPro" id="IPR001387">
    <property type="entry name" value="Cro/C1-type_HTH"/>
</dbReference>
<dbReference type="RefSeq" id="WP_208097974.1">
    <property type="nucleotide sequence ID" value="NZ_JAGDYM010000010.1"/>
</dbReference>
<dbReference type="PANTHER" id="PTHR46797">
    <property type="entry name" value="HTH-TYPE TRANSCRIPTIONAL REGULATOR"/>
    <property type="match status" value="1"/>
</dbReference>
<dbReference type="GO" id="GO:0005829">
    <property type="term" value="C:cytosol"/>
    <property type="evidence" value="ECO:0007669"/>
    <property type="project" value="TreeGrafter"/>
</dbReference>
<dbReference type="Pfam" id="PF13560">
    <property type="entry name" value="HTH_31"/>
    <property type="match status" value="1"/>
</dbReference>
<evidence type="ECO:0000313" key="5">
    <source>
        <dbReference type="Proteomes" id="UP000664382"/>
    </source>
</evidence>
<protein>
    <submittedName>
        <fullName evidence="4">Helix-turn-helix domain-containing protein</fullName>
    </submittedName>
</protein>
<keyword evidence="5" id="KW-1185">Reference proteome</keyword>
<gene>
    <name evidence="4" type="ORF">J4H92_09715</name>
</gene>
<dbReference type="SUPFAM" id="SSF47413">
    <property type="entry name" value="lambda repressor-like DNA-binding domains"/>
    <property type="match status" value="1"/>
</dbReference>
<dbReference type="Proteomes" id="UP000664382">
    <property type="component" value="Unassembled WGS sequence"/>
</dbReference>
<dbReference type="PANTHER" id="PTHR46797:SF1">
    <property type="entry name" value="METHYLPHOSPHONATE SYNTHASE"/>
    <property type="match status" value="1"/>
</dbReference>
<keyword evidence="2" id="KW-0238">DNA-binding</keyword>
<dbReference type="CDD" id="cd00093">
    <property type="entry name" value="HTH_XRE"/>
    <property type="match status" value="1"/>
</dbReference>
<comment type="caution">
    <text evidence="4">The sequence shown here is derived from an EMBL/GenBank/DDBJ whole genome shotgun (WGS) entry which is preliminary data.</text>
</comment>
<dbReference type="AlphaFoldDB" id="A0A939MKF7"/>
<dbReference type="PROSITE" id="PS50943">
    <property type="entry name" value="HTH_CROC1"/>
    <property type="match status" value="1"/>
</dbReference>
<feature type="domain" description="HTH cro/C1-type" evidence="3">
    <location>
        <begin position="23"/>
        <end position="77"/>
    </location>
</feature>
<evidence type="ECO:0000259" key="3">
    <source>
        <dbReference type="PROSITE" id="PS50943"/>
    </source>
</evidence>
<accession>A0A939MKF7</accession>
<name>A0A939MKF7_9MICO</name>
<proteinExistence type="inferred from homology"/>
<organism evidence="4 5">
    <name type="scientific">Leucobacter weissii</name>
    <dbReference type="NCBI Taxonomy" id="1983706"/>
    <lineage>
        <taxon>Bacteria</taxon>
        <taxon>Bacillati</taxon>
        <taxon>Actinomycetota</taxon>
        <taxon>Actinomycetes</taxon>
        <taxon>Micrococcales</taxon>
        <taxon>Microbacteriaceae</taxon>
        <taxon>Leucobacter</taxon>
    </lineage>
</organism>